<keyword evidence="3" id="KW-1185">Reference proteome</keyword>
<dbReference type="InterPro" id="IPR007110">
    <property type="entry name" value="Ig-like_dom"/>
</dbReference>
<evidence type="ECO:0000259" key="1">
    <source>
        <dbReference type="PROSITE" id="PS50835"/>
    </source>
</evidence>
<dbReference type="Proteomes" id="UP000694423">
    <property type="component" value="Unplaced"/>
</dbReference>
<dbReference type="InterPro" id="IPR036179">
    <property type="entry name" value="Ig-like_dom_sf"/>
</dbReference>
<protein>
    <recommendedName>
        <fullName evidence="1">Ig-like domain-containing protein</fullName>
    </recommendedName>
</protein>
<feature type="domain" description="Ig-like" evidence="1">
    <location>
        <begin position="4"/>
        <end position="110"/>
    </location>
</feature>
<dbReference type="SUPFAM" id="SSF48726">
    <property type="entry name" value="Immunoglobulin"/>
    <property type="match status" value="1"/>
</dbReference>
<dbReference type="Gene3D" id="2.60.40.10">
    <property type="entry name" value="Immunoglobulins"/>
    <property type="match status" value="1"/>
</dbReference>
<evidence type="ECO:0000313" key="3">
    <source>
        <dbReference type="Proteomes" id="UP000694423"/>
    </source>
</evidence>
<dbReference type="AlphaFoldDB" id="A0A8C4JIH6"/>
<dbReference type="Ensembl" id="ENSDNVT00000011340.1">
    <property type="protein sequence ID" value="ENSDNVP00000009443.1"/>
    <property type="gene ID" value="ENSDNVG00000006666.1"/>
</dbReference>
<proteinExistence type="predicted"/>
<accession>A0A8C4JIH6</accession>
<dbReference type="PROSITE" id="PS50835">
    <property type="entry name" value="IG_LIKE"/>
    <property type="match status" value="1"/>
</dbReference>
<organism evidence="2 3">
    <name type="scientific">Dromaius novaehollandiae</name>
    <name type="common">Emu</name>
    <dbReference type="NCBI Taxonomy" id="8790"/>
    <lineage>
        <taxon>Eukaryota</taxon>
        <taxon>Metazoa</taxon>
        <taxon>Chordata</taxon>
        <taxon>Craniata</taxon>
        <taxon>Vertebrata</taxon>
        <taxon>Euteleostomi</taxon>
        <taxon>Archelosauria</taxon>
        <taxon>Archosauria</taxon>
        <taxon>Dinosauria</taxon>
        <taxon>Saurischia</taxon>
        <taxon>Theropoda</taxon>
        <taxon>Coelurosauria</taxon>
        <taxon>Aves</taxon>
        <taxon>Palaeognathae</taxon>
        <taxon>Casuariiformes</taxon>
        <taxon>Dromaiidae</taxon>
        <taxon>Dromaius</taxon>
    </lineage>
</organism>
<reference evidence="2" key="1">
    <citation type="submission" date="2025-08" db="UniProtKB">
        <authorList>
            <consortium name="Ensembl"/>
        </authorList>
    </citation>
    <scope>IDENTIFICATION</scope>
</reference>
<sequence length="118" mass="12994">MLFSSFLVVAAGRAQVRQEPLAEATAGISITCSHPNIQTSNLIHWYWQLPGRDPMFITSIFKESKEVWDPPGTLLVAADRRSSALQLARPHWWDTAVYYCAVGDSTVSLSGRGCQAGQ</sequence>
<reference evidence="2" key="2">
    <citation type="submission" date="2025-09" db="UniProtKB">
        <authorList>
            <consortium name="Ensembl"/>
        </authorList>
    </citation>
    <scope>IDENTIFICATION</scope>
</reference>
<evidence type="ECO:0000313" key="2">
    <source>
        <dbReference type="Ensembl" id="ENSDNVP00000009443.1"/>
    </source>
</evidence>
<dbReference type="InterPro" id="IPR013783">
    <property type="entry name" value="Ig-like_fold"/>
</dbReference>
<name>A0A8C4JIH6_DRONO</name>